<dbReference type="PANTHER" id="PTHR38825">
    <property type="entry name" value="LYSINE EXPORTER PROTEIN (LYSE/YGGA)"/>
    <property type="match status" value="1"/>
</dbReference>
<organism evidence="7 10">
    <name type="scientific">Malaciobacter marinus</name>
    <dbReference type="NCBI Taxonomy" id="505249"/>
    <lineage>
        <taxon>Bacteria</taxon>
        <taxon>Pseudomonadati</taxon>
        <taxon>Campylobacterota</taxon>
        <taxon>Epsilonproteobacteria</taxon>
        <taxon>Campylobacterales</taxon>
        <taxon>Arcobacteraceae</taxon>
        <taxon>Malaciobacter</taxon>
    </lineage>
</organism>
<keyword evidence="3 6" id="KW-0812">Transmembrane</keyword>
<reference evidence="8" key="2">
    <citation type="submission" date="2017-09" db="EMBL/GenBank/DDBJ databases">
        <authorList>
            <person name="Perez-Cataluna A."/>
            <person name="Figueras M.J."/>
            <person name="Salas-Masso N."/>
        </authorList>
    </citation>
    <scope>NUCLEOTIDE SEQUENCE</scope>
    <source>
        <strain evidence="8">CECT 7727</strain>
    </source>
</reference>
<dbReference type="KEGG" id="amar:AMRN_1034"/>
<dbReference type="GO" id="GO:0005886">
    <property type="term" value="C:plasma membrane"/>
    <property type="evidence" value="ECO:0007669"/>
    <property type="project" value="UniProtKB-SubCell"/>
</dbReference>
<dbReference type="EMBL" id="CP032101">
    <property type="protein sequence ID" value="AXX86785.1"/>
    <property type="molecule type" value="Genomic_DNA"/>
</dbReference>
<evidence type="ECO:0000256" key="5">
    <source>
        <dbReference type="ARBA" id="ARBA00023136"/>
    </source>
</evidence>
<evidence type="ECO:0000256" key="6">
    <source>
        <dbReference type="SAM" id="Phobius"/>
    </source>
</evidence>
<feature type="transmembrane region" description="Helical" evidence="6">
    <location>
        <begin position="137"/>
        <end position="163"/>
    </location>
</feature>
<keyword evidence="9" id="KW-1185">Reference proteome</keyword>
<dbReference type="Proteomes" id="UP000224740">
    <property type="component" value="Unassembled WGS sequence"/>
</dbReference>
<accession>A0A347TJK7</accession>
<reference evidence="7 10" key="3">
    <citation type="submission" date="2018-08" db="EMBL/GenBank/DDBJ databases">
        <title>Complete genome of the Arcobacter marinus type strain JCM 15502.</title>
        <authorList>
            <person name="Miller W.G."/>
            <person name="Yee E."/>
            <person name="Huynh S."/>
            <person name="Parker C.T."/>
        </authorList>
    </citation>
    <scope>NUCLEOTIDE SEQUENCE [LARGE SCALE GENOMIC DNA]</scope>
    <source>
        <strain evidence="7 10">JCM 15502</strain>
    </source>
</reference>
<dbReference type="AlphaFoldDB" id="A0A347TJK7"/>
<feature type="transmembrane region" description="Helical" evidence="6">
    <location>
        <begin position="107"/>
        <end position="131"/>
    </location>
</feature>
<dbReference type="Proteomes" id="UP000264693">
    <property type="component" value="Chromosome"/>
</dbReference>
<feature type="transmembrane region" description="Helical" evidence="6">
    <location>
        <begin position="6"/>
        <end position="27"/>
    </location>
</feature>
<reference evidence="9" key="1">
    <citation type="submission" date="2017-09" db="EMBL/GenBank/DDBJ databases">
        <title>Arcobacter canalis sp. nov., a new species isolated from a water canal contaminated with urban sewage.</title>
        <authorList>
            <person name="Perez-Cataluna A."/>
            <person name="Salas-Masso N."/>
            <person name="Figueras M.J."/>
        </authorList>
    </citation>
    <scope>NUCLEOTIDE SEQUENCE [LARGE SCALE GENOMIC DNA]</scope>
    <source>
        <strain evidence="9">CECT 7727</strain>
    </source>
</reference>
<evidence type="ECO:0000313" key="8">
    <source>
        <dbReference type="EMBL" id="PHO14425.1"/>
    </source>
</evidence>
<evidence type="ECO:0000313" key="9">
    <source>
        <dbReference type="Proteomes" id="UP000224740"/>
    </source>
</evidence>
<evidence type="ECO:0000256" key="3">
    <source>
        <dbReference type="ARBA" id="ARBA00022692"/>
    </source>
</evidence>
<keyword evidence="2" id="KW-1003">Cell membrane</keyword>
<proteinExistence type="predicted"/>
<evidence type="ECO:0000313" key="10">
    <source>
        <dbReference type="Proteomes" id="UP000264693"/>
    </source>
</evidence>
<keyword evidence="5 6" id="KW-0472">Membrane</keyword>
<feature type="transmembrane region" description="Helical" evidence="6">
    <location>
        <begin position="39"/>
        <end position="62"/>
    </location>
</feature>
<feature type="transmembrane region" description="Helical" evidence="6">
    <location>
        <begin position="175"/>
        <end position="196"/>
    </location>
</feature>
<dbReference type="InterPro" id="IPR001123">
    <property type="entry name" value="LeuE-type"/>
</dbReference>
<feature type="transmembrane region" description="Helical" evidence="6">
    <location>
        <begin position="68"/>
        <end position="86"/>
    </location>
</feature>
<protein>
    <submittedName>
        <fullName evidence="7">Threonine/homoserine/homoserine lactone efflux protein, LysE family</fullName>
    </submittedName>
</protein>
<sequence>MIDFLFLALTLGVSAGFAPGPLTNFVIQQTLKHDLNSGVKVAFSPVIVDIPIVILSILLASYISDSKIFLMFVSLVGSAYLFYLAYENFKVEQIVLDKNVPNKSFRQGLVIGALSPNPYLFWIAIGTPILLQILNEFSLSVVFAFLATFYFSLVGSKVFIAYMAAKSKKFLKGKVYFFIMKFLALLLAAFAVKLIFDAIGYIN</sequence>
<dbReference type="EMBL" id="NXAO01000057">
    <property type="protein sequence ID" value="PHO14425.1"/>
    <property type="molecule type" value="Genomic_DNA"/>
</dbReference>
<evidence type="ECO:0000256" key="2">
    <source>
        <dbReference type="ARBA" id="ARBA00022475"/>
    </source>
</evidence>
<comment type="subcellular location">
    <subcellularLocation>
        <location evidence="1">Cell membrane</location>
        <topology evidence="1">Multi-pass membrane protein</topology>
    </subcellularLocation>
</comment>
<evidence type="ECO:0000256" key="1">
    <source>
        <dbReference type="ARBA" id="ARBA00004651"/>
    </source>
</evidence>
<dbReference type="GO" id="GO:0006865">
    <property type="term" value="P:amino acid transport"/>
    <property type="evidence" value="ECO:0007669"/>
    <property type="project" value="InterPro"/>
</dbReference>
<dbReference type="PANTHER" id="PTHR38825:SF2">
    <property type="entry name" value="LYSINE TRANSPORTER LYSE"/>
    <property type="match status" value="1"/>
</dbReference>
<keyword evidence="4 6" id="KW-1133">Transmembrane helix</keyword>
<evidence type="ECO:0000256" key="4">
    <source>
        <dbReference type="ARBA" id="ARBA00022989"/>
    </source>
</evidence>
<dbReference type="Pfam" id="PF01810">
    <property type="entry name" value="LysE"/>
    <property type="match status" value="1"/>
</dbReference>
<name>A0A347TJK7_9BACT</name>
<evidence type="ECO:0000313" key="7">
    <source>
        <dbReference type="EMBL" id="AXX86785.1"/>
    </source>
</evidence>
<gene>
    <name evidence="7" type="ORF">AMRN_1034</name>
    <name evidence="8" type="ORF">CPH92_12035</name>
</gene>
<dbReference type="RefSeq" id="WP_099312169.1">
    <property type="nucleotide sequence ID" value="NZ_CP032101.1"/>
</dbReference>